<feature type="compositionally biased region" description="Low complexity" evidence="1">
    <location>
        <begin position="39"/>
        <end position="65"/>
    </location>
</feature>
<feature type="compositionally biased region" description="Pro residues" evidence="1">
    <location>
        <begin position="184"/>
        <end position="194"/>
    </location>
</feature>
<evidence type="ECO:0000313" key="3">
    <source>
        <dbReference type="Proteomes" id="UP000799118"/>
    </source>
</evidence>
<sequence>MRSVSRVSVPPSSVSTSSAASRTSAGTSKTTRKTRRSRPTANANSSSRPSTSASAASTRSRSSRAGSVNSRMEIDTDGDVDALPQVPEAEEEYSESQWGARGGFGSDGDAEMEMEMVQVESMMDVDVDRDGEPLSHSHSHSRRQRTRTNPNMHTRASGAGKRPQQQQDVVEEEDLVEEDYEPTSPSPCDPPESPSHPSIVSFSSYDQWRDVEESIHCSWSSEQRFEYGYQAYGVFDGFDESGERLVGMGMGDAVMRMRGREPFVSGQSPQVNALPFFLDTLPFPLKVWDIAGWKDGIWASSFLVGGRKESASICNPNQVYGQTQTCTDLELRSTDITTTQRPFFRSMPSFRKPVARLIRDARKSKSTLYSKVAKSDIQQLLIAVKKQERAVSNSMDDGSPKCDGIGCFEAPAARRARLTLETALKILSII</sequence>
<gene>
    <name evidence="2" type="ORF">BT96DRAFT_1007111</name>
</gene>
<feature type="region of interest" description="Disordered" evidence="1">
    <location>
        <begin position="1"/>
        <end position="201"/>
    </location>
</feature>
<evidence type="ECO:0000313" key="2">
    <source>
        <dbReference type="EMBL" id="KAE9385352.1"/>
    </source>
</evidence>
<protein>
    <submittedName>
        <fullName evidence="2">Uncharacterized protein</fullName>
    </submittedName>
</protein>
<dbReference type="EMBL" id="ML769995">
    <property type="protein sequence ID" value="KAE9385352.1"/>
    <property type="molecule type" value="Genomic_DNA"/>
</dbReference>
<keyword evidence="3" id="KW-1185">Reference proteome</keyword>
<evidence type="ECO:0000256" key="1">
    <source>
        <dbReference type="SAM" id="MobiDB-lite"/>
    </source>
</evidence>
<organism evidence="2 3">
    <name type="scientific">Gymnopus androsaceus JB14</name>
    <dbReference type="NCBI Taxonomy" id="1447944"/>
    <lineage>
        <taxon>Eukaryota</taxon>
        <taxon>Fungi</taxon>
        <taxon>Dikarya</taxon>
        <taxon>Basidiomycota</taxon>
        <taxon>Agaricomycotina</taxon>
        <taxon>Agaricomycetes</taxon>
        <taxon>Agaricomycetidae</taxon>
        <taxon>Agaricales</taxon>
        <taxon>Marasmiineae</taxon>
        <taxon>Omphalotaceae</taxon>
        <taxon>Gymnopus</taxon>
    </lineage>
</organism>
<reference evidence="2" key="1">
    <citation type="journal article" date="2019" name="Environ. Microbiol.">
        <title>Fungal ecological strategies reflected in gene transcription - a case study of two litter decomposers.</title>
        <authorList>
            <person name="Barbi F."/>
            <person name="Kohler A."/>
            <person name="Barry K."/>
            <person name="Baskaran P."/>
            <person name="Daum C."/>
            <person name="Fauchery L."/>
            <person name="Ihrmark K."/>
            <person name="Kuo A."/>
            <person name="LaButti K."/>
            <person name="Lipzen A."/>
            <person name="Morin E."/>
            <person name="Grigoriev I.V."/>
            <person name="Henrissat B."/>
            <person name="Lindahl B."/>
            <person name="Martin F."/>
        </authorList>
    </citation>
    <scope>NUCLEOTIDE SEQUENCE</scope>
    <source>
        <strain evidence="2">JB14</strain>
    </source>
</reference>
<feature type="compositionally biased region" description="Basic and acidic residues" evidence="1">
    <location>
        <begin position="126"/>
        <end position="135"/>
    </location>
</feature>
<feature type="compositionally biased region" description="Basic residues" evidence="1">
    <location>
        <begin position="137"/>
        <end position="146"/>
    </location>
</feature>
<proteinExistence type="predicted"/>
<dbReference type="Proteomes" id="UP000799118">
    <property type="component" value="Unassembled WGS sequence"/>
</dbReference>
<feature type="compositionally biased region" description="Low complexity" evidence="1">
    <location>
        <begin position="1"/>
        <end position="29"/>
    </location>
</feature>
<accession>A0A6A4GI52</accession>
<dbReference type="AlphaFoldDB" id="A0A6A4GI52"/>
<name>A0A6A4GI52_9AGAR</name>
<feature type="compositionally biased region" description="Acidic residues" evidence="1">
    <location>
        <begin position="169"/>
        <end position="181"/>
    </location>
</feature>